<proteinExistence type="predicted"/>
<name>A0A165RDX4_9APHY</name>
<evidence type="ECO:0000313" key="1">
    <source>
        <dbReference type="EMBL" id="KZT70624.1"/>
    </source>
</evidence>
<evidence type="ECO:0000313" key="2">
    <source>
        <dbReference type="Proteomes" id="UP000076727"/>
    </source>
</evidence>
<dbReference type="AlphaFoldDB" id="A0A165RDX4"/>
<gene>
    <name evidence="1" type="ORF">DAEQUDRAFT_725162</name>
</gene>
<reference evidence="1 2" key="1">
    <citation type="journal article" date="2016" name="Mol. Biol. Evol.">
        <title>Comparative Genomics of Early-Diverging Mushroom-Forming Fungi Provides Insights into the Origins of Lignocellulose Decay Capabilities.</title>
        <authorList>
            <person name="Nagy L.G."/>
            <person name="Riley R."/>
            <person name="Tritt A."/>
            <person name="Adam C."/>
            <person name="Daum C."/>
            <person name="Floudas D."/>
            <person name="Sun H."/>
            <person name="Yadav J.S."/>
            <person name="Pangilinan J."/>
            <person name="Larsson K.H."/>
            <person name="Matsuura K."/>
            <person name="Barry K."/>
            <person name="Labutti K."/>
            <person name="Kuo R."/>
            <person name="Ohm R.A."/>
            <person name="Bhattacharya S.S."/>
            <person name="Shirouzu T."/>
            <person name="Yoshinaga Y."/>
            <person name="Martin F.M."/>
            <person name="Grigoriev I.V."/>
            <person name="Hibbett D.S."/>
        </authorList>
    </citation>
    <scope>NUCLEOTIDE SEQUENCE [LARGE SCALE GENOMIC DNA]</scope>
    <source>
        <strain evidence="1 2">L-15889</strain>
    </source>
</reference>
<dbReference type="Proteomes" id="UP000076727">
    <property type="component" value="Unassembled WGS sequence"/>
</dbReference>
<protein>
    <submittedName>
        <fullName evidence="1">Uncharacterized protein</fullName>
    </submittedName>
</protein>
<accession>A0A165RDX4</accession>
<sequence length="77" mass="8375">MAMYSWVASAALLSQETTTTRATVDVIIENIQVEIAVEVRSCEKHCENPISGDGSHAVVSGSFHMTEVLDSRHEMPA</sequence>
<dbReference type="EMBL" id="KV429050">
    <property type="protein sequence ID" value="KZT70624.1"/>
    <property type="molecule type" value="Genomic_DNA"/>
</dbReference>
<keyword evidence="2" id="KW-1185">Reference proteome</keyword>
<organism evidence="1 2">
    <name type="scientific">Daedalea quercina L-15889</name>
    <dbReference type="NCBI Taxonomy" id="1314783"/>
    <lineage>
        <taxon>Eukaryota</taxon>
        <taxon>Fungi</taxon>
        <taxon>Dikarya</taxon>
        <taxon>Basidiomycota</taxon>
        <taxon>Agaricomycotina</taxon>
        <taxon>Agaricomycetes</taxon>
        <taxon>Polyporales</taxon>
        <taxon>Fomitopsis</taxon>
    </lineage>
</organism>